<evidence type="ECO:0008006" key="3">
    <source>
        <dbReference type="Google" id="ProtNLM"/>
    </source>
</evidence>
<evidence type="ECO:0000313" key="1">
    <source>
        <dbReference type="EMBL" id="MXQ73664.1"/>
    </source>
</evidence>
<evidence type="ECO:0000313" key="2">
    <source>
        <dbReference type="Proteomes" id="UP000434036"/>
    </source>
</evidence>
<protein>
    <recommendedName>
        <fullName evidence="3">Response regulator</fullName>
    </recommendedName>
</protein>
<accession>A0A6N8U8I6</accession>
<comment type="caution">
    <text evidence="1">The sequence shown here is derived from an EMBL/GenBank/DDBJ whole genome shotgun (WGS) entry which is preliminary data.</text>
</comment>
<proteinExistence type="predicted"/>
<sequence>MEMIICDYHERECFQIEEFVFHYYQKKGCDIQIRCCKDWLEFSRQLRQKEADVVIVAQNGIEGLDIVTGLKSSSRNIIWFSDLDFGVQAYRQCVSYFNLKPITQEKISYALDGIETN</sequence>
<reference evidence="1 2" key="2">
    <citation type="submission" date="2020-01" db="EMBL/GenBank/DDBJ databases">
        <title>Clostridiaceae sp. nov. isolated from the gut of human by culturomics.</title>
        <authorList>
            <person name="Chang Y."/>
        </authorList>
    </citation>
    <scope>NUCLEOTIDE SEQUENCE [LARGE SCALE GENOMIC DNA]</scope>
    <source>
        <strain evidence="1 2">DONG20-135</strain>
    </source>
</reference>
<reference evidence="1 2" key="1">
    <citation type="submission" date="2019-12" db="EMBL/GenBank/DDBJ databases">
        <authorList>
            <person name="Yang R."/>
        </authorList>
    </citation>
    <scope>NUCLEOTIDE SEQUENCE [LARGE SCALE GENOMIC DNA]</scope>
    <source>
        <strain evidence="1 2">DONG20-135</strain>
    </source>
</reference>
<organism evidence="1 2">
    <name type="scientific">Copranaerobaculum intestinale</name>
    <dbReference type="NCBI Taxonomy" id="2692629"/>
    <lineage>
        <taxon>Bacteria</taxon>
        <taxon>Bacillati</taxon>
        <taxon>Bacillota</taxon>
        <taxon>Erysipelotrichia</taxon>
        <taxon>Erysipelotrichales</taxon>
        <taxon>Erysipelotrichaceae</taxon>
        <taxon>Copranaerobaculum</taxon>
    </lineage>
</organism>
<name>A0A6N8U8I6_9FIRM</name>
<dbReference type="AlphaFoldDB" id="A0A6N8U8I6"/>
<dbReference type="EMBL" id="WUUQ01000002">
    <property type="protein sequence ID" value="MXQ73664.1"/>
    <property type="molecule type" value="Genomic_DNA"/>
</dbReference>
<keyword evidence="2" id="KW-1185">Reference proteome</keyword>
<gene>
    <name evidence="1" type="ORF">GSF08_06910</name>
</gene>
<dbReference type="Proteomes" id="UP000434036">
    <property type="component" value="Unassembled WGS sequence"/>
</dbReference>
<dbReference type="RefSeq" id="WP_160625100.1">
    <property type="nucleotide sequence ID" value="NZ_WUUQ01000002.1"/>
</dbReference>